<protein>
    <submittedName>
        <fullName evidence="8">MFS general substrate transporter</fullName>
    </submittedName>
</protein>
<reference evidence="8 9" key="1">
    <citation type="submission" date="2015-10" db="EMBL/GenBank/DDBJ databases">
        <title>Full genome of DAOMC 229536 Phialocephala scopiformis, a fungal endophyte of spruce producing the potent anti-insectan compound rugulosin.</title>
        <authorList>
            <consortium name="DOE Joint Genome Institute"/>
            <person name="Walker A.K."/>
            <person name="Frasz S.L."/>
            <person name="Seifert K.A."/>
            <person name="Miller J.D."/>
            <person name="Mondo S.J."/>
            <person name="Labutti K."/>
            <person name="Lipzen A."/>
            <person name="Dockter R."/>
            <person name="Kennedy M."/>
            <person name="Grigoriev I.V."/>
            <person name="Spatafora J.W."/>
        </authorList>
    </citation>
    <scope>NUCLEOTIDE SEQUENCE [LARGE SCALE GENOMIC DNA]</scope>
    <source>
        <strain evidence="8 9">CBS 120377</strain>
    </source>
</reference>
<evidence type="ECO:0000256" key="2">
    <source>
        <dbReference type="ARBA" id="ARBA00022692"/>
    </source>
</evidence>
<dbReference type="AlphaFoldDB" id="A0A132B5Z4"/>
<feature type="transmembrane region" description="Helical" evidence="6">
    <location>
        <begin position="454"/>
        <end position="473"/>
    </location>
</feature>
<dbReference type="Proteomes" id="UP000070700">
    <property type="component" value="Unassembled WGS sequence"/>
</dbReference>
<evidence type="ECO:0000256" key="1">
    <source>
        <dbReference type="ARBA" id="ARBA00004141"/>
    </source>
</evidence>
<feature type="domain" description="Major facilitator superfamily (MFS) profile" evidence="7">
    <location>
        <begin position="84"/>
        <end position="512"/>
    </location>
</feature>
<dbReference type="KEGG" id="psco:LY89DRAFT_765896"/>
<keyword evidence="9" id="KW-1185">Reference proteome</keyword>
<evidence type="ECO:0000256" key="3">
    <source>
        <dbReference type="ARBA" id="ARBA00022989"/>
    </source>
</evidence>
<dbReference type="OrthoDB" id="2585655at2759"/>
<accession>A0A132B5Z4</accession>
<dbReference type="PROSITE" id="PS50850">
    <property type="entry name" value="MFS"/>
    <property type="match status" value="1"/>
</dbReference>
<feature type="transmembrane region" description="Helical" evidence="6">
    <location>
        <begin position="479"/>
        <end position="502"/>
    </location>
</feature>
<feature type="transmembrane region" description="Helical" evidence="6">
    <location>
        <begin position="120"/>
        <end position="138"/>
    </location>
</feature>
<proteinExistence type="predicted"/>
<dbReference type="GO" id="GO:0005886">
    <property type="term" value="C:plasma membrane"/>
    <property type="evidence" value="ECO:0007669"/>
    <property type="project" value="TreeGrafter"/>
</dbReference>
<name>A0A132B5Z4_MOLSC</name>
<organism evidence="8 9">
    <name type="scientific">Mollisia scopiformis</name>
    <name type="common">Conifer needle endophyte fungus</name>
    <name type="synonym">Phialocephala scopiformis</name>
    <dbReference type="NCBI Taxonomy" id="149040"/>
    <lineage>
        <taxon>Eukaryota</taxon>
        <taxon>Fungi</taxon>
        <taxon>Dikarya</taxon>
        <taxon>Ascomycota</taxon>
        <taxon>Pezizomycotina</taxon>
        <taxon>Leotiomycetes</taxon>
        <taxon>Helotiales</taxon>
        <taxon>Mollisiaceae</taxon>
        <taxon>Mollisia</taxon>
    </lineage>
</organism>
<gene>
    <name evidence="8" type="ORF">LY89DRAFT_765896</name>
</gene>
<dbReference type="InterPro" id="IPR020846">
    <property type="entry name" value="MFS_dom"/>
</dbReference>
<feature type="transmembrane region" description="Helical" evidence="6">
    <location>
        <begin position="419"/>
        <end position="442"/>
    </location>
</feature>
<feature type="transmembrane region" description="Helical" evidence="6">
    <location>
        <begin position="345"/>
        <end position="365"/>
    </location>
</feature>
<feature type="transmembrane region" description="Helical" evidence="6">
    <location>
        <begin position="238"/>
        <end position="257"/>
    </location>
</feature>
<feature type="transmembrane region" description="Helical" evidence="6">
    <location>
        <begin position="301"/>
        <end position="325"/>
    </location>
</feature>
<sequence length="537" mass="58877">MATSAQDFSNGVATNKEHEAPNGEYVEKLDPAPTHGTYFGDAKGLSNEHRQYLLGRHGTYDLDPIPDMGEADPYNWPQWKAITNLTLVAIHACMSTFTAAAIIPAYETIAIDLGVSLQRVTYLTSLQICILGVAPLIWKPFSNTYGRRPLFLLSLICSLVGNIGCAKSPSYATMALCRAIVAFFISPAAAIGSAVVTETFFKKERARYMGIWTLMVTLGVPLSPFIFGFVAYHVGYRWIYWILAMINGVQFLLYLFFGPETRYIRLNTSHPTSAIKTEYYNFSRIDPRPLTFRDFVHPLTLVAKPCIVIPAIAYAMTFLFGSVMITVELPQLFGAKFGFNAQQLGLQFLGIIIGSVIGEQLGGSLSDFWMNSATKKHNGRRPAPEYRLWLSYAGFILTIVGAVVFLVQTQNAGLHHWNISPVIGIAIAGAGNQIVTTVLITYAVDCHLEESASIGVFITFVRQIWGFIGPFWFPDMFDNLGLAASAGVATALIVGVSILPMIGIQLFGKRCRGSKEESERSVGTGSGTDVEGNLRKA</sequence>
<dbReference type="Gene3D" id="1.20.1250.20">
    <property type="entry name" value="MFS general substrate transporter like domains"/>
    <property type="match status" value="1"/>
</dbReference>
<feature type="compositionally biased region" description="Basic and acidic residues" evidence="5">
    <location>
        <begin position="15"/>
        <end position="29"/>
    </location>
</feature>
<feature type="region of interest" description="Disordered" evidence="5">
    <location>
        <begin position="1"/>
        <end position="29"/>
    </location>
</feature>
<keyword evidence="3 6" id="KW-1133">Transmembrane helix</keyword>
<dbReference type="InterPro" id="IPR011701">
    <property type="entry name" value="MFS"/>
</dbReference>
<feature type="compositionally biased region" description="Polar residues" evidence="5">
    <location>
        <begin position="1"/>
        <end position="13"/>
    </location>
</feature>
<comment type="subcellular location">
    <subcellularLocation>
        <location evidence="1">Membrane</location>
        <topology evidence="1">Multi-pass membrane protein</topology>
    </subcellularLocation>
</comment>
<evidence type="ECO:0000256" key="4">
    <source>
        <dbReference type="ARBA" id="ARBA00023136"/>
    </source>
</evidence>
<dbReference type="PANTHER" id="PTHR23502:SF2">
    <property type="entry name" value="TRANSPORTER, PUTATIVE (AFU_ORTHOLOGUE AFUA_2G08910)-RELATED"/>
    <property type="match status" value="1"/>
</dbReference>
<dbReference type="Pfam" id="PF07690">
    <property type="entry name" value="MFS_1"/>
    <property type="match status" value="1"/>
</dbReference>
<keyword evidence="2 6" id="KW-0812">Transmembrane</keyword>
<keyword evidence="4 6" id="KW-0472">Membrane</keyword>
<dbReference type="FunFam" id="1.20.1250.20:FF:000318">
    <property type="entry name" value="MFS multidrug transporter, putative"/>
    <property type="match status" value="1"/>
</dbReference>
<dbReference type="EMBL" id="KQ947438">
    <property type="protein sequence ID" value="KUJ07822.1"/>
    <property type="molecule type" value="Genomic_DNA"/>
</dbReference>
<evidence type="ECO:0000313" key="9">
    <source>
        <dbReference type="Proteomes" id="UP000070700"/>
    </source>
</evidence>
<evidence type="ECO:0000313" key="8">
    <source>
        <dbReference type="EMBL" id="KUJ07822.1"/>
    </source>
</evidence>
<dbReference type="RefSeq" id="XP_018062177.1">
    <property type="nucleotide sequence ID" value="XM_018221694.1"/>
</dbReference>
<feature type="transmembrane region" description="Helical" evidence="6">
    <location>
        <begin position="175"/>
        <end position="196"/>
    </location>
</feature>
<dbReference type="GO" id="GO:0022857">
    <property type="term" value="F:transmembrane transporter activity"/>
    <property type="evidence" value="ECO:0007669"/>
    <property type="project" value="InterPro"/>
</dbReference>
<evidence type="ECO:0000259" key="7">
    <source>
        <dbReference type="PROSITE" id="PS50850"/>
    </source>
</evidence>
<evidence type="ECO:0000256" key="5">
    <source>
        <dbReference type="SAM" id="MobiDB-lite"/>
    </source>
</evidence>
<dbReference type="InterPro" id="IPR036259">
    <property type="entry name" value="MFS_trans_sf"/>
</dbReference>
<feature type="transmembrane region" description="Helical" evidence="6">
    <location>
        <begin position="208"/>
        <end position="232"/>
    </location>
</feature>
<dbReference type="GeneID" id="28831420"/>
<feature type="transmembrane region" description="Helical" evidence="6">
    <location>
        <begin position="386"/>
        <end position="407"/>
    </location>
</feature>
<dbReference type="SUPFAM" id="SSF103473">
    <property type="entry name" value="MFS general substrate transporter"/>
    <property type="match status" value="1"/>
</dbReference>
<dbReference type="InParanoid" id="A0A132B5Z4"/>
<evidence type="ECO:0000256" key="6">
    <source>
        <dbReference type="SAM" id="Phobius"/>
    </source>
</evidence>
<feature type="region of interest" description="Disordered" evidence="5">
    <location>
        <begin position="517"/>
        <end position="537"/>
    </location>
</feature>
<feature type="transmembrane region" description="Helical" evidence="6">
    <location>
        <begin position="150"/>
        <end position="169"/>
    </location>
</feature>
<feature type="transmembrane region" description="Helical" evidence="6">
    <location>
        <begin position="85"/>
        <end position="105"/>
    </location>
</feature>
<dbReference type="PANTHER" id="PTHR23502">
    <property type="entry name" value="MAJOR FACILITATOR SUPERFAMILY"/>
    <property type="match status" value="1"/>
</dbReference>